<reference evidence="2" key="1">
    <citation type="submission" date="2019-08" db="EMBL/GenBank/DDBJ databases">
        <title>The improved chromosome-level genome for the pearl oyster Pinctada fucata martensii using PacBio sequencing and Hi-C.</title>
        <authorList>
            <person name="Zheng Z."/>
        </authorList>
    </citation>
    <scope>NUCLEOTIDE SEQUENCE</scope>
    <source>
        <strain evidence="2">ZZ-2019</strain>
        <tissue evidence="2">Adductor muscle</tissue>
    </source>
</reference>
<dbReference type="InterPro" id="IPR005018">
    <property type="entry name" value="DOMON_domain"/>
</dbReference>
<sequence length="202" mass="22118">MEIVNPAQAAVCCVFDSDDCHGEYLNMDSQGTSIIYHADCVGRENCVGFARQASTMDIKYLTCSPSFTYPDQTNYMFMDYFCISGARVGTMSSANIQSSTDMIYLRGQDYTTSGIAVTSASCSVESDDCNVIISVYALDLRLANDSTGACTQELSLSGTVFDCSDDNNFKINEIFQSSNNYINVNLSSTVTNEGYFWIGFNS</sequence>
<name>A0AA89C0S1_PINIB</name>
<gene>
    <name evidence="2" type="ORF">FSP39_004627</name>
</gene>
<evidence type="ECO:0000313" key="2">
    <source>
        <dbReference type="EMBL" id="KAK3101581.1"/>
    </source>
</evidence>
<organism evidence="2 3">
    <name type="scientific">Pinctada imbricata</name>
    <name type="common">Atlantic pearl-oyster</name>
    <name type="synonym">Pinctada martensii</name>
    <dbReference type="NCBI Taxonomy" id="66713"/>
    <lineage>
        <taxon>Eukaryota</taxon>
        <taxon>Metazoa</taxon>
        <taxon>Spiralia</taxon>
        <taxon>Lophotrochozoa</taxon>
        <taxon>Mollusca</taxon>
        <taxon>Bivalvia</taxon>
        <taxon>Autobranchia</taxon>
        <taxon>Pteriomorphia</taxon>
        <taxon>Pterioida</taxon>
        <taxon>Pterioidea</taxon>
        <taxon>Pteriidae</taxon>
        <taxon>Pinctada</taxon>
    </lineage>
</organism>
<dbReference type="AlphaFoldDB" id="A0AA89C0S1"/>
<dbReference type="Proteomes" id="UP001186944">
    <property type="component" value="Unassembled WGS sequence"/>
</dbReference>
<protein>
    <recommendedName>
        <fullName evidence="1">DOMON domain-containing protein</fullName>
    </recommendedName>
</protein>
<dbReference type="EMBL" id="VSWD01000005">
    <property type="protein sequence ID" value="KAK3101581.1"/>
    <property type="molecule type" value="Genomic_DNA"/>
</dbReference>
<accession>A0AA89C0S1</accession>
<evidence type="ECO:0000313" key="3">
    <source>
        <dbReference type="Proteomes" id="UP001186944"/>
    </source>
</evidence>
<keyword evidence="3" id="KW-1185">Reference proteome</keyword>
<dbReference type="PROSITE" id="PS50836">
    <property type="entry name" value="DOMON"/>
    <property type="match status" value="1"/>
</dbReference>
<proteinExistence type="predicted"/>
<feature type="domain" description="DOMON" evidence="1">
    <location>
        <begin position="167"/>
        <end position="202"/>
    </location>
</feature>
<evidence type="ECO:0000259" key="1">
    <source>
        <dbReference type="PROSITE" id="PS50836"/>
    </source>
</evidence>
<comment type="caution">
    <text evidence="2">The sequence shown here is derived from an EMBL/GenBank/DDBJ whole genome shotgun (WGS) entry which is preliminary data.</text>
</comment>